<dbReference type="Proteomes" id="UP000260721">
    <property type="component" value="Unassembled WGS sequence"/>
</dbReference>
<dbReference type="PANTHER" id="PTHR33164">
    <property type="entry name" value="TRANSCRIPTIONAL REGULATOR, MARR FAMILY"/>
    <property type="match status" value="1"/>
</dbReference>
<dbReference type="Gene3D" id="1.10.10.10">
    <property type="entry name" value="Winged helix-like DNA-binding domain superfamily/Winged helix DNA-binding domain"/>
    <property type="match status" value="1"/>
</dbReference>
<gene>
    <name evidence="2" type="ORF">DXC78_06960</name>
</gene>
<dbReference type="GO" id="GO:0003700">
    <property type="term" value="F:DNA-binding transcription factor activity"/>
    <property type="evidence" value="ECO:0007669"/>
    <property type="project" value="InterPro"/>
</dbReference>
<dbReference type="Pfam" id="PF01047">
    <property type="entry name" value="MarR"/>
    <property type="match status" value="1"/>
</dbReference>
<feature type="domain" description="HTH marR-type" evidence="1">
    <location>
        <begin position="7"/>
        <end position="142"/>
    </location>
</feature>
<dbReference type="InterPro" id="IPR036390">
    <property type="entry name" value="WH_DNA-bd_sf"/>
</dbReference>
<dbReference type="GO" id="GO:0006950">
    <property type="term" value="P:response to stress"/>
    <property type="evidence" value="ECO:0007669"/>
    <property type="project" value="TreeGrafter"/>
</dbReference>
<protein>
    <submittedName>
        <fullName evidence="2">MarR family transcriptional regulator</fullName>
    </submittedName>
</protein>
<dbReference type="PANTHER" id="PTHR33164:SF101">
    <property type="entry name" value="TRANSCRIPTIONAL REPRESSOR MPRA"/>
    <property type="match status" value="1"/>
</dbReference>
<name>A0A3E3E4C2_9FIRM</name>
<dbReference type="AlphaFoldDB" id="A0A3E3E4C2"/>
<evidence type="ECO:0000313" key="3">
    <source>
        <dbReference type="Proteomes" id="UP000260721"/>
    </source>
</evidence>
<comment type="caution">
    <text evidence="2">The sequence shown here is derived from an EMBL/GenBank/DDBJ whole genome shotgun (WGS) entry which is preliminary data.</text>
</comment>
<reference evidence="2 3" key="1">
    <citation type="submission" date="2018-08" db="EMBL/GenBank/DDBJ databases">
        <title>A genome reference for cultivated species of the human gut microbiota.</title>
        <authorList>
            <person name="Zou Y."/>
            <person name="Xue W."/>
            <person name="Luo G."/>
        </authorList>
    </citation>
    <scope>NUCLEOTIDE SEQUENCE [LARGE SCALE GENOMIC DNA]</scope>
    <source>
        <strain evidence="2 3">TF08-11</strain>
    </source>
</reference>
<evidence type="ECO:0000313" key="2">
    <source>
        <dbReference type="EMBL" id="RGD76419.1"/>
    </source>
</evidence>
<dbReference type="PROSITE" id="PS50995">
    <property type="entry name" value="HTH_MARR_2"/>
    <property type="match status" value="1"/>
</dbReference>
<proteinExistence type="predicted"/>
<dbReference type="InterPro" id="IPR036388">
    <property type="entry name" value="WH-like_DNA-bd_sf"/>
</dbReference>
<organism evidence="2 3">
    <name type="scientific">Faecalicoccus pleomorphus</name>
    <dbReference type="NCBI Taxonomy" id="1323"/>
    <lineage>
        <taxon>Bacteria</taxon>
        <taxon>Bacillati</taxon>
        <taxon>Bacillota</taxon>
        <taxon>Erysipelotrichia</taxon>
        <taxon>Erysipelotrichales</taxon>
        <taxon>Erysipelotrichaceae</taxon>
        <taxon>Faecalicoccus</taxon>
    </lineage>
</organism>
<accession>A0A3E3E4C2</accession>
<dbReference type="SUPFAM" id="SSF46785">
    <property type="entry name" value="Winged helix' DNA-binding domain"/>
    <property type="match status" value="1"/>
</dbReference>
<dbReference type="InterPro" id="IPR000835">
    <property type="entry name" value="HTH_MarR-typ"/>
</dbReference>
<dbReference type="SMART" id="SM00347">
    <property type="entry name" value="HTH_MARR"/>
    <property type="match status" value="1"/>
</dbReference>
<dbReference type="InterPro" id="IPR039422">
    <property type="entry name" value="MarR/SlyA-like"/>
</dbReference>
<dbReference type="PRINTS" id="PR00598">
    <property type="entry name" value="HTHMARR"/>
</dbReference>
<sequence length="143" mass="16192">MGGEILENKNAKILIGLSRNLHALHHQTAQLLNQHHVTLSQFGVLEVLYSKGPLRIGEVQAKILSSTGTMPTILKNLERQQYIQKVPDPQDKRATKLQLLEKGKEVVEKILPENLERIEQYCSTLSENEKEELIHLLKKLGGK</sequence>
<evidence type="ECO:0000259" key="1">
    <source>
        <dbReference type="PROSITE" id="PS50995"/>
    </source>
</evidence>
<dbReference type="STRING" id="1123313.GCA_000420345_00572"/>
<dbReference type="EMBL" id="QUSK01000013">
    <property type="protein sequence ID" value="RGD76419.1"/>
    <property type="molecule type" value="Genomic_DNA"/>
</dbReference>